<evidence type="ECO:0000313" key="2">
    <source>
        <dbReference type="Proteomes" id="UP000503447"/>
    </source>
</evidence>
<accession>A0A6M5Z5U5</accession>
<dbReference type="EMBL" id="CP053452">
    <property type="protein sequence ID" value="QJX00791.1"/>
    <property type="molecule type" value="Genomic_DNA"/>
</dbReference>
<dbReference type="Proteomes" id="UP000503447">
    <property type="component" value="Chromosome"/>
</dbReference>
<evidence type="ECO:0000313" key="1">
    <source>
        <dbReference type="EMBL" id="QJX00791.1"/>
    </source>
</evidence>
<protein>
    <submittedName>
        <fullName evidence="1">Uncharacterized protein</fullName>
    </submittedName>
</protein>
<reference evidence="2" key="1">
    <citation type="submission" date="2020-05" db="EMBL/GenBank/DDBJ databases">
        <title>Frigoriglobus tundricola gen. nov., sp. nov., a psychrotolerant cellulolytic planctomycete of the family Gemmataceae with two divergent copies of 16S rRNA gene.</title>
        <authorList>
            <person name="Kulichevskaya I.S."/>
            <person name="Ivanova A.A."/>
            <person name="Naumoff D.G."/>
            <person name="Beletsky A.V."/>
            <person name="Rijpstra W.I.C."/>
            <person name="Sinninghe Damste J.S."/>
            <person name="Mardanov A.V."/>
            <person name="Ravin N.V."/>
            <person name="Dedysh S.N."/>
        </authorList>
    </citation>
    <scope>NUCLEOTIDE SEQUENCE [LARGE SCALE GENOMIC DNA]</scope>
    <source>
        <strain evidence="2">PL17</strain>
    </source>
</reference>
<gene>
    <name evidence="1" type="ORF">FTUN_8429</name>
</gene>
<keyword evidence="2" id="KW-1185">Reference proteome</keyword>
<proteinExistence type="predicted"/>
<name>A0A6M5Z5U5_9BACT</name>
<sequence>MLLQCGPPFGFTVRFDLDLYLARELVLLRETDDSSPVLLGGWTFEFSEFLFRSPPIAWPGLQGSARACLLRCFGTGADTILPRTNLD</sequence>
<dbReference type="AlphaFoldDB" id="A0A6M5Z5U5"/>
<dbReference type="KEGG" id="ftj:FTUN_8429"/>
<organism evidence="1 2">
    <name type="scientific">Frigoriglobus tundricola</name>
    <dbReference type="NCBI Taxonomy" id="2774151"/>
    <lineage>
        <taxon>Bacteria</taxon>
        <taxon>Pseudomonadati</taxon>
        <taxon>Planctomycetota</taxon>
        <taxon>Planctomycetia</taxon>
        <taxon>Gemmatales</taxon>
        <taxon>Gemmataceae</taxon>
        <taxon>Frigoriglobus</taxon>
    </lineage>
</organism>